<gene>
    <name evidence="1" type="ORF">SLS58_007345</name>
</gene>
<organism evidence="1 2">
    <name type="scientific">Diplodia intermedia</name>
    <dbReference type="NCBI Taxonomy" id="856260"/>
    <lineage>
        <taxon>Eukaryota</taxon>
        <taxon>Fungi</taxon>
        <taxon>Dikarya</taxon>
        <taxon>Ascomycota</taxon>
        <taxon>Pezizomycotina</taxon>
        <taxon>Dothideomycetes</taxon>
        <taxon>Dothideomycetes incertae sedis</taxon>
        <taxon>Botryosphaeriales</taxon>
        <taxon>Botryosphaeriaceae</taxon>
        <taxon>Diplodia</taxon>
    </lineage>
</organism>
<keyword evidence="2" id="KW-1185">Reference proteome</keyword>
<proteinExistence type="predicted"/>
<accession>A0ABR3TKI8</accession>
<protein>
    <submittedName>
        <fullName evidence="1">Uncharacterized protein</fullName>
    </submittedName>
</protein>
<reference evidence="1 2" key="1">
    <citation type="journal article" date="2023" name="Plant Dis.">
        <title>First Report of Diplodia intermedia Causing Canker and Dieback Diseases on Apple Trees in Canada.</title>
        <authorList>
            <person name="Ellouze W."/>
            <person name="Ilyukhin E."/>
            <person name="Sulman M."/>
            <person name="Ali S."/>
        </authorList>
    </citation>
    <scope>NUCLEOTIDE SEQUENCE [LARGE SCALE GENOMIC DNA]</scope>
    <source>
        <strain evidence="1 2">M45-28</strain>
    </source>
</reference>
<comment type="caution">
    <text evidence="1">The sequence shown here is derived from an EMBL/GenBank/DDBJ whole genome shotgun (WGS) entry which is preliminary data.</text>
</comment>
<evidence type="ECO:0000313" key="2">
    <source>
        <dbReference type="Proteomes" id="UP001521184"/>
    </source>
</evidence>
<evidence type="ECO:0000313" key="1">
    <source>
        <dbReference type="EMBL" id="KAL1640078.1"/>
    </source>
</evidence>
<name>A0ABR3TKI8_9PEZI</name>
<dbReference type="Proteomes" id="UP001521184">
    <property type="component" value="Unassembled WGS sequence"/>
</dbReference>
<dbReference type="EMBL" id="JAKEKT020000055">
    <property type="protein sequence ID" value="KAL1640078.1"/>
    <property type="molecule type" value="Genomic_DNA"/>
</dbReference>
<sequence>MDENVWKKFEVEMKFHRTLTAANLGKLLSAWESQPLGDETSSYKLKFEMTDGTYLTSKPHKGKWSGISKAATTAK</sequence>